<reference evidence="2 3" key="1">
    <citation type="journal article" date="2019" name="Environ. Microbiol.">
        <title>At the nexus of three kingdoms: the genome of the mycorrhizal fungus Gigaspora margarita provides insights into plant, endobacterial and fungal interactions.</title>
        <authorList>
            <person name="Venice F."/>
            <person name="Ghignone S."/>
            <person name="Salvioli di Fossalunga A."/>
            <person name="Amselem J."/>
            <person name="Novero M."/>
            <person name="Xianan X."/>
            <person name="Sedzielewska Toro K."/>
            <person name="Morin E."/>
            <person name="Lipzen A."/>
            <person name="Grigoriev I.V."/>
            <person name="Henrissat B."/>
            <person name="Martin F.M."/>
            <person name="Bonfante P."/>
        </authorList>
    </citation>
    <scope>NUCLEOTIDE SEQUENCE [LARGE SCALE GENOMIC DNA]</scope>
    <source>
        <strain evidence="2 3">BEG34</strain>
    </source>
</reference>
<dbReference type="Gene3D" id="3.80.10.10">
    <property type="entry name" value="Ribonuclease Inhibitor"/>
    <property type="match status" value="1"/>
</dbReference>
<dbReference type="EMBL" id="WTPW01001531">
    <property type="protein sequence ID" value="KAF0429926.1"/>
    <property type="molecule type" value="Genomic_DNA"/>
</dbReference>
<dbReference type="InterPro" id="IPR011009">
    <property type="entry name" value="Kinase-like_dom_sf"/>
</dbReference>
<organism evidence="2 3">
    <name type="scientific">Gigaspora margarita</name>
    <dbReference type="NCBI Taxonomy" id="4874"/>
    <lineage>
        <taxon>Eukaryota</taxon>
        <taxon>Fungi</taxon>
        <taxon>Fungi incertae sedis</taxon>
        <taxon>Mucoromycota</taxon>
        <taxon>Glomeromycotina</taxon>
        <taxon>Glomeromycetes</taxon>
        <taxon>Diversisporales</taxon>
        <taxon>Gigasporaceae</taxon>
        <taxon>Gigaspora</taxon>
    </lineage>
</organism>
<keyword evidence="2" id="KW-0808">Transferase</keyword>
<gene>
    <name evidence="2" type="ORF">F8M41_005607</name>
</gene>
<feature type="domain" description="Protein kinase" evidence="1">
    <location>
        <begin position="1"/>
        <end position="165"/>
    </location>
</feature>
<dbReference type="InterPro" id="IPR000719">
    <property type="entry name" value="Prot_kinase_dom"/>
</dbReference>
<dbReference type="SUPFAM" id="SSF56112">
    <property type="entry name" value="Protein kinase-like (PK-like)"/>
    <property type="match status" value="1"/>
</dbReference>
<name>A0A8H4A4I9_GIGMA</name>
<dbReference type="PANTHER" id="PTHR44329">
    <property type="entry name" value="SERINE/THREONINE-PROTEIN KINASE TNNI3K-RELATED"/>
    <property type="match status" value="1"/>
</dbReference>
<keyword evidence="2" id="KW-0418">Kinase</keyword>
<proteinExistence type="predicted"/>
<keyword evidence="3" id="KW-1185">Reference proteome</keyword>
<dbReference type="Gene3D" id="1.10.510.10">
    <property type="entry name" value="Transferase(Phosphotransferase) domain 1"/>
    <property type="match status" value="1"/>
</dbReference>
<dbReference type="AlphaFoldDB" id="A0A8H4A4I9"/>
<dbReference type="InterPro" id="IPR001245">
    <property type="entry name" value="Ser-Thr/Tyr_kinase_cat_dom"/>
</dbReference>
<dbReference type="Proteomes" id="UP000439903">
    <property type="component" value="Unassembled WGS sequence"/>
</dbReference>
<dbReference type="SUPFAM" id="SSF52047">
    <property type="entry name" value="RNI-like"/>
    <property type="match status" value="1"/>
</dbReference>
<evidence type="ECO:0000313" key="3">
    <source>
        <dbReference type="Proteomes" id="UP000439903"/>
    </source>
</evidence>
<dbReference type="PRINTS" id="PR00109">
    <property type="entry name" value="TYRKINASE"/>
</dbReference>
<dbReference type="GO" id="GO:0004674">
    <property type="term" value="F:protein serine/threonine kinase activity"/>
    <property type="evidence" value="ECO:0007669"/>
    <property type="project" value="TreeGrafter"/>
</dbReference>
<dbReference type="GO" id="GO:0005524">
    <property type="term" value="F:ATP binding"/>
    <property type="evidence" value="ECO:0007669"/>
    <property type="project" value="InterPro"/>
</dbReference>
<protein>
    <submittedName>
        <fullName evidence="2">Kinase-like protein</fullName>
    </submittedName>
</protein>
<dbReference type="OrthoDB" id="346907at2759"/>
<evidence type="ECO:0000259" key="1">
    <source>
        <dbReference type="PROSITE" id="PS50011"/>
    </source>
</evidence>
<dbReference type="InterPro" id="IPR051681">
    <property type="entry name" value="Ser/Thr_Kinases-Pseudokinases"/>
</dbReference>
<dbReference type="InterPro" id="IPR032675">
    <property type="entry name" value="LRR_dom_sf"/>
</dbReference>
<dbReference type="Pfam" id="PF07714">
    <property type="entry name" value="PK_Tyr_Ser-Thr"/>
    <property type="match status" value="1"/>
</dbReference>
<accession>A0A8H4A4I9</accession>
<evidence type="ECO:0000313" key="2">
    <source>
        <dbReference type="EMBL" id="KAF0429926.1"/>
    </source>
</evidence>
<sequence length="254" mass="29322">MKLQWTDKLRIAKEIVDGLSFLHDNDIIHRDLHPLNILIHENRPKIADFDQSRLINDMPMASDSQVYGMVAYLDPHCLKNPDYKRDKKSDVYSLGVILWEISSGKPPFQSSIDKVNMLLLLIIQGKREIPIKGTPPQYVKLYSQCWDEDPANRPETKLVLNTLILENMREEARECFRQGKFLKTLELFEQILGHSQHSLEDQKSASTWVLSYSRCESEKINELTKALCKNTTLTSLDLKSNELGSGEVKKEEKH</sequence>
<dbReference type="PROSITE" id="PS50011">
    <property type="entry name" value="PROTEIN_KINASE_DOM"/>
    <property type="match status" value="1"/>
</dbReference>
<comment type="caution">
    <text evidence="2">The sequence shown here is derived from an EMBL/GenBank/DDBJ whole genome shotgun (WGS) entry which is preliminary data.</text>
</comment>